<evidence type="ECO:0000256" key="1">
    <source>
        <dbReference type="PROSITE-ProRule" id="PRU00221"/>
    </source>
</evidence>
<dbReference type="EMBL" id="ASPP01023429">
    <property type="protein sequence ID" value="ETO10510.1"/>
    <property type="molecule type" value="Genomic_DNA"/>
</dbReference>
<dbReference type="SMART" id="SM00320">
    <property type="entry name" value="WD40"/>
    <property type="match status" value="4"/>
</dbReference>
<keyword evidence="4" id="KW-1185">Reference proteome</keyword>
<dbReference type="SUPFAM" id="SSF82171">
    <property type="entry name" value="DPP6 N-terminal domain-like"/>
    <property type="match status" value="1"/>
</dbReference>
<dbReference type="Gene3D" id="2.130.10.10">
    <property type="entry name" value="YVTN repeat-like/Quinoprotein amine dehydrogenase"/>
    <property type="match status" value="2"/>
</dbReference>
<organism evidence="3 4">
    <name type="scientific">Reticulomyxa filosa</name>
    <dbReference type="NCBI Taxonomy" id="46433"/>
    <lineage>
        <taxon>Eukaryota</taxon>
        <taxon>Sar</taxon>
        <taxon>Rhizaria</taxon>
        <taxon>Retaria</taxon>
        <taxon>Foraminifera</taxon>
        <taxon>Monothalamids</taxon>
        <taxon>Reticulomyxidae</taxon>
        <taxon>Reticulomyxa</taxon>
    </lineage>
</organism>
<feature type="repeat" description="WD" evidence="1">
    <location>
        <begin position="161"/>
        <end position="202"/>
    </location>
</feature>
<reference evidence="3 4" key="1">
    <citation type="journal article" date="2013" name="Curr. Biol.">
        <title>The Genome of the Foraminiferan Reticulomyxa filosa.</title>
        <authorList>
            <person name="Glockner G."/>
            <person name="Hulsmann N."/>
            <person name="Schleicher M."/>
            <person name="Noegel A.A."/>
            <person name="Eichinger L."/>
            <person name="Gallinger C."/>
            <person name="Pawlowski J."/>
            <person name="Sierra R."/>
            <person name="Euteneuer U."/>
            <person name="Pillet L."/>
            <person name="Moustafa A."/>
            <person name="Platzer M."/>
            <person name="Groth M."/>
            <person name="Szafranski K."/>
            <person name="Schliwa M."/>
        </authorList>
    </citation>
    <scope>NUCLEOTIDE SEQUENCE [LARGE SCALE GENOMIC DNA]</scope>
</reference>
<name>X6MBT8_RETFI</name>
<proteinExistence type="predicted"/>
<keyword evidence="1" id="KW-0853">WD repeat</keyword>
<dbReference type="PANTHER" id="PTHR19879:SF9">
    <property type="entry name" value="TRANSCRIPTION INITIATION FACTOR TFIID SUBUNIT 5"/>
    <property type="match status" value="1"/>
</dbReference>
<protein>
    <submittedName>
        <fullName evidence="3">G-protein beta WD-40 repeats containing protein</fullName>
    </submittedName>
</protein>
<evidence type="ECO:0000313" key="4">
    <source>
        <dbReference type="Proteomes" id="UP000023152"/>
    </source>
</evidence>
<comment type="caution">
    <text evidence="3">The sequence shown here is derived from an EMBL/GenBank/DDBJ whole genome shotgun (WGS) entry which is preliminary data.</text>
</comment>
<evidence type="ECO:0000256" key="2">
    <source>
        <dbReference type="SAM" id="MobiDB-lite"/>
    </source>
</evidence>
<evidence type="ECO:0000313" key="3">
    <source>
        <dbReference type="EMBL" id="ETO10510.1"/>
    </source>
</evidence>
<gene>
    <name evidence="3" type="ORF">RFI_26866</name>
</gene>
<dbReference type="AlphaFoldDB" id="X6MBT8"/>
<sequence length="432" mass="51062">MASWNVRNTSEFTNPKPNNRRGRGRSRRLHYGNYGYYDGFGENENAAFYSNEARNESRTFHKRISTAYGQTSNFRYRQVQSREHFNHKQNRDYQYSRQSVYQHQEYKYHNKNNRYTGYFYTYDGDDDALFWRQRGRKKGWIYEFNKIIAKYAKSFKLSRILKRNSCNIDKLAFSADGCKFYLLAEDETIEIWDIALGEKIQTFNKSNEMQDFIVFSPDGSTFVSNTNNGMQSWNIKSGKKVMLFEGIIEFDAEIQFSSDGKYIAAMLFMYDIRFWDVDSGKQIQRLEKNKFEKYLPNRQIVVLPAETISLWDIKLGKKVKEMDLSRSTKTKLSPDGRFLAVFPYYYRLAILDLESDRILQSTYGRNVIDWEYLPNCQTILIGFDDCSLLLWDIKSGYETWILDRHIDITSIATSPDGNTFLVSSDNTIEIWE</sequence>
<feature type="compositionally biased region" description="Polar residues" evidence="2">
    <location>
        <begin position="1"/>
        <end position="17"/>
    </location>
</feature>
<accession>X6MBT8</accession>
<dbReference type="InterPro" id="IPR001680">
    <property type="entry name" value="WD40_rpt"/>
</dbReference>
<dbReference type="Proteomes" id="UP000023152">
    <property type="component" value="Unassembled WGS sequence"/>
</dbReference>
<dbReference type="PANTHER" id="PTHR19879">
    <property type="entry name" value="TRANSCRIPTION INITIATION FACTOR TFIID"/>
    <property type="match status" value="1"/>
</dbReference>
<dbReference type="InterPro" id="IPR015943">
    <property type="entry name" value="WD40/YVTN_repeat-like_dom_sf"/>
</dbReference>
<dbReference type="Pfam" id="PF00400">
    <property type="entry name" value="WD40"/>
    <property type="match status" value="1"/>
</dbReference>
<feature type="region of interest" description="Disordered" evidence="2">
    <location>
        <begin position="1"/>
        <end position="27"/>
    </location>
</feature>
<dbReference type="PROSITE" id="PS50082">
    <property type="entry name" value="WD_REPEATS_2"/>
    <property type="match status" value="1"/>
</dbReference>
<feature type="compositionally biased region" description="Basic residues" evidence="2">
    <location>
        <begin position="18"/>
        <end position="27"/>
    </location>
</feature>